<proteinExistence type="predicted"/>
<evidence type="ECO:0000313" key="1">
    <source>
        <dbReference type="EMBL" id="MPC28242.1"/>
    </source>
</evidence>
<reference evidence="1 2" key="1">
    <citation type="submission" date="2019-05" db="EMBL/GenBank/DDBJ databases">
        <title>Another draft genome of Portunus trituberculatus and its Hox gene families provides insights of decapod evolution.</title>
        <authorList>
            <person name="Jeong J.-H."/>
            <person name="Song I."/>
            <person name="Kim S."/>
            <person name="Choi T."/>
            <person name="Kim D."/>
            <person name="Ryu S."/>
            <person name="Kim W."/>
        </authorList>
    </citation>
    <scope>NUCLEOTIDE SEQUENCE [LARGE SCALE GENOMIC DNA]</scope>
    <source>
        <tissue evidence="1">Muscle</tissue>
    </source>
</reference>
<protein>
    <submittedName>
        <fullName evidence="1">Uncharacterized protein</fullName>
    </submittedName>
</protein>
<comment type="caution">
    <text evidence="1">The sequence shown here is derived from an EMBL/GenBank/DDBJ whole genome shotgun (WGS) entry which is preliminary data.</text>
</comment>
<dbReference type="Proteomes" id="UP000324222">
    <property type="component" value="Unassembled WGS sequence"/>
</dbReference>
<organism evidence="1 2">
    <name type="scientific">Portunus trituberculatus</name>
    <name type="common">Swimming crab</name>
    <name type="synonym">Neptunus trituberculatus</name>
    <dbReference type="NCBI Taxonomy" id="210409"/>
    <lineage>
        <taxon>Eukaryota</taxon>
        <taxon>Metazoa</taxon>
        <taxon>Ecdysozoa</taxon>
        <taxon>Arthropoda</taxon>
        <taxon>Crustacea</taxon>
        <taxon>Multicrustacea</taxon>
        <taxon>Malacostraca</taxon>
        <taxon>Eumalacostraca</taxon>
        <taxon>Eucarida</taxon>
        <taxon>Decapoda</taxon>
        <taxon>Pleocyemata</taxon>
        <taxon>Brachyura</taxon>
        <taxon>Eubrachyura</taxon>
        <taxon>Portunoidea</taxon>
        <taxon>Portunidae</taxon>
        <taxon>Portuninae</taxon>
        <taxon>Portunus</taxon>
    </lineage>
</organism>
<gene>
    <name evidence="1" type="ORF">E2C01_021440</name>
</gene>
<evidence type="ECO:0000313" key="2">
    <source>
        <dbReference type="Proteomes" id="UP000324222"/>
    </source>
</evidence>
<keyword evidence="2" id="KW-1185">Reference proteome</keyword>
<dbReference type="AlphaFoldDB" id="A0A5B7E2I8"/>
<dbReference type="EMBL" id="VSRR010001878">
    <property type="protein sequence ID" value="MPC28242.1"/>
    <property type="molecule type" value="Genomic_DNA"/>
</dbReference>
<name>A0A5B7E2I8_PORTR</name>
<accession>A0A5B7E2I8</accession>
<sequence length="68" mass="7442">MWRCPGCISEHLSRHPPPARPPLGSCSFIPALQAGLHVMHCGPGVVRDRVSFGLAVAERIRRRGEESV</sequence>